<feature type="domain" description="Soluble ligand binding" evidence="2">
    <location>
        <begin position="876"/>
        <end position="925"/>
    </location>
</feature>
<dbReference type="RefSeq" id="WP_377359741.1">
    <property type="nucleotide sequence ID" value="NZ_JBHTCM010000012.1"/>
</dbReference>
<keyword evidence="1" id="KW-0732">Signal</keyword>
<dbReference type="Proteomes" id="UP001596456">
    <property type="component" value="Unassembled WGS sequence"/>
</dbReference>
<gene>
    <name evidence="3" type="ORF">ACFQPS_13415</name>
</gene>
<dbReference type="Pfam" id="PF10531">
    <property type="entry name" value="SLBB"/>
    <property type="match status" value="5"/>
</dbReference>
<evidence type="ECO:0000313" key="3">
    <source>
        <dbReference type="EMBL" id="MFC7334165.1"/>
    </source>
</evidence>
<reference evidence="4" key="1">
    <citation type="journal article" date="2019" name="Int. J. Syst. Evol. Microbiol.">
        <title>The Global Catalogue of Microorganisms (GCM) 10K type strain sequencing project: providing services to taxonomists for standard genome sequencing and annotation.</title>
        <authorList>
            <consortium name="The Broad Institute Genomics Platform"/>
            <consortium name="The Broad Institute Genome Sequencing Center for Infectious Disease"/>
            <person name="Wu L."/>
            <person name="Ma J."/>
        </authorList>
    </citation>
    <scope>NUCLEOTIDE SEQUENCE [LARGE SCALE GENOMIC DNA]</scope>
    <source>
        <strain evidence="4">CGMCC 1.16275</strain>
    </source>
</reference>
<accession>A0ABW2KXS4</accession>
<feature type="domain" description="Soluble ligand binding" evidence="2">
    <location>
        <begin position="143"/>
        <end position="192"/>
    </location>
</feature>
<protein>
    <submittedName>
        <fullName evidence="3">SLBB domain-containing protein</fullName>
    </submittedName>
</protein>
<keyword evidence="4" id="KW-1185">Reference proteome</keyword>
<evidence type="ECO:0000259" key="2">
    <source>
        <dbReference type="Pfam" id="PF10531"/>
    </source>
</evidence>
<feature type="chain" id="PRO_5045457589" evidence="1">
    <location>
        <begin position="21"/>
        <end position="984"/>
    </location>
</feature>
<dbReference type="PANTHER" id="PTHR33619">
    <property type="entry name" value="POLYSACCHARIDE EXPORT PROTEIN GFCE-RELATED"/>
    <property type="match status" value="1"/>
</dbReference>
<dbReference type="Gene3D" id="3.30.1950.10">
    <property type="entry name" value="wza like domain"/>
    <property type="match status" value="1"/>
</dbReference>
<dbReference type="PANTHER" id="PTHR33619:SF3">
    <property type="entry name" value="POLYSACCHARIDE EXPORT PROTEIN GFCE-RELATED"/>
    <property type="match status" value="1"/>
</dbReference>
<feature type="domain" description="Soluble ligand binding" evidence="2">
    <location>
        <begin position="226"/>
        <end position="270"/>
    </location>
</feature>
<feature type="domain" description="Soluble ligand binding" evidence="2">
    <location>
        <begin position="743"/>
        <end position="783"/>
    </location>
</feature>
<proteinExistence type="predicted"/>
<comment type="caution">
    <text evidence="3">The sequence shown here is derived from an EMBL/GenBank/DDBJ whole genome shotgun (WGS) entry which is preliminary data.</text>
</comment>
<evidence type="ECO:0000256" key="1">
    <source>
        <dbReference type="SAM" id="SignalP"/>
    </source>
</evidence>
<dbReference type="InterPro" id="IPR049712">
    <property type="entry name" value="Poly_export"/>
</dbReference>
<feature type="domain" description="Soluble ligand binding" evidence="2">
    <location>
        <begin position="649"/>
        <end position="691"/>
    </location>
</feature>
<name>A0ABW2KXS4_9PROT</name>
<dbReference type="InterPro" id="IPR019554">
    <property type="entry name" value="Soluble_ligand-bd"/>
</dbReference>
<dbReference type="Gene3D" id="3.10.560.10">
    <property type="entry name" value="Outer membrane lipoprotein wza domain like"/>
    <property type="match status" value="5"/>
</dbReference>
<organism evidence="3 4">
    <name type="scientific">Rhodocista pekingensis</name>
    <dbReference type="NCBI Taxonomy" id="201185"/>
    <lineage>
        <taxon>Bacteria</taxon>
        <taxon>Pseudomonadati</taxon>
        <taxon>Pseudomonadota</taxon>
        <taxon>Alphaproteobacteria</taxon>
        <taxon>Rhodospirillales</taxon>
        <taxon>Azospirillaceae</taxon>
        <taxon>Rhodocista</taxon>
    </lineage>
</organism>
<sequence length="984" mass="101397">MRLLLLVILLLLPVASVAQEAPPSRLEALYSERAGEPLRRFGATLFDGRGAPTGPVLGAVADDHPLKVGDEVTIVLRGQTSGSRTYAVGTDGMLAPDDLRPIAAAGRPLGDVRRQIVAEVAAVLPQTEAFVTLSRPRRLTALVLGEVARPGRHDLPAFASVLDALYAAGGVAGTGSLRTIRVLEPGGPPGGVTVDLYDLLREGTGAADRRLPDGSRIVVPPLGATVAVAGAVKRPGIYELPPGEPRLSLEALLDLAGGPLRPGPERALRLSFGRDGAERSTAVADPGAALFGDGDVLLYAPARSDRLGTVMLGGHVRQPGPRSLGEAPTLERLLPPEELGPAPYLPFAVLVRRGDRIGARTLLPLDLTRLADGNRGPPLADGKRAPPLADGDRLLVLGEADVAFLSSRRVLALLAGDGPVAEDRDCPALAALAARLAADPAGPLAAGAPARTAAALSGPDLPCPALFAAEPDLLPFALEHAALVRRGVLRPGLYPATPGGAAAALVRAAGGAAGIAAMPPSALPADRILDVAPPGVELAGAVQRPGVRPLAAARTLRALLGDGDVLAPDAYGLLAVVERFDSAGVARSLIPFAPVEVLAGALDRGLRDGDRVVILASGWVRSLARGPGNEMTLTGPDADLARLALDRTVQVRGAVAVPGAYPVAQPVALRDLVAAAGGLALEADAAAVEIVPALGKPPGDGAGGDARPRRIDLSGSAGLAVRAGPGDGIRVPARFHPREPRWVEIAGEVRQPGRYDLTPGERLSSLIARAGGLTPDAYPDGAVFTRESARRAEEEGFRRVAAEMDRGLALALLRESPPSPAQVELTRQLADSLRGVRAVGRITVEADPAALVSDPAADILLEPGDRILFPKRPLTVTVSGEVLSPASLRFVPGKEAADYLREAGGLTRFADRGLIFVLYPDGSSQPLAAPRGRHALLTIPPGSTLVVPRDPEPFEFLPVAQSVTTILSQLALTAAAVTAILDDD</sequence>
<feature type="signal peptide" evidence="1">
    <location>
        <begin position="1"/>
        <end position="20"/>
    </location>
</feature>
<evidence type="ECO:0000313" key="4">
    <source>
        <dbReference type="Proteomes" id="UP001596456"/>
    </source>
</evidence>
<dbReference type="EMBL" id="JBHTCM010000012">
    <property type="protein sequence ID" value="MFC7334165.1"/>
    <property type="molecule type" value="Genomic_DNA"/>
</dbReference>